<dbReference type="Proteomes" id="UP000053593">
    <property type="component" value="Unassembled WGS sequence"/>
</dbReference>
<name>A0A0D0CQK3_9AGAR</name>
<reference evidence="2 3" key="1">
    <citation type="submission" date="2014-04" db="EMBL/GenBank/DDBJ databases">
        <title>Evolutionary Origins and Diversification of the Mycorrhizal Mutualists.</title>
        <authorList>
            <consortium name="DOE Joint Genome Institute"/>
            <consortium name="Mycorrhizal Genomics Consortium"/>
            <person name="Kohler A."/>
            <person name="Kuo A."/>
            <person name="Nagy L.G."/>
            <person name="Floudas D."/>
            <person name="Copeland A."/>
            <person name="Barry K.W."/>
            <person name="Cichocki N."/>
            <person name="Veneault-Fourrey C."/>
            <person name="LaButti K."/>
            <person name="Lindquist E.A."/>
            <person name="Lipzen A."/>
            <person name="Lundell T."/>
            <person name="Morin E."/>
            <person name="Murat C."/>
            <person name="Riley R."/>
            <person name="Ohm R."/>
            <person name="Sun H."/>
            <person name="Tunlid A."/>
            <person name="Henrissat B."/>
            <person name="Grigoriev I.V."/>
            <person name="Hibbett D.S."/>
            <person name="Martin F."/>
        </authorList>
    </citation>
    <scope>NUCLEOTIDE SEQUENCE [LARGE SCALE GENOMIC DNA]</scope>
    <source>
        <strain evidence="2 3">FD-317 M1</strain>
    </source>
</reference>
<dbReference type="EMBL" id="KN834771">
    <property type="protein sequence ID" value="KIK61327.1"/>
    <property type="molecule type" value="Genomic_DNA"/>
</dbReference>
<protein>
    <submittedName>
        <fullName evidence="2">Uncharacterized protein</fullName>
    </submittedName>
</protein>
<sequence length="111" mass="11807">MLPISTTIPPSFRVFVFIKVNPFIPPYNISLLPFQSIPSPPSTLAPSSSAPHADILAPAPVQFVTPPTSSHPPSSNKNSINLIMSDNEGTSSWPPLMTWVGAGTTVITRLA</sequence>
<feature type="region of interest" description="Disordered" evidence="1">
    <location>
        <begin position="64"/>
        <end position="83"/>
    </location>
</feature>
<accession>A0A0D0CQK3</accession>
<proteinExistence type="predicted"/>
<gene>
    <name evidence="2" type="ORF">GYMLUDRAFT_580145</name>
</gene>
<feature type="compositionally biased region" description="Low complexity" evidence="1">
    <location>
        <begin position="65"/>
        <end position="75"/>
    </location>
</feature>
<dbReference type="AlphaFoldDB" id="A0A0D0CQK3"/>
<evidence type="ECO:0000313" key="3">
    <source>
        <dbReference type="Proteomes" id="UP000053593"/>
    </source>
</evidence>
<dbReference type="HOGENOM" id="CLU_2158709_0_0_1"/>
<evidence type="ECO:0000256" key="1">
    <source>
        <dbReference type="SAM" id="MobiDB-lite"/>
    </source>
</evidence>
<keyword evidence="3" id="KW-1185">Reference proteome</keyword>
<organism evidence="2 3">
    <name type="scientific">Collybiopsis luxurians FD-317 M1</name>
    <dbReference type="NCBI Taxonomy" id="944289"/>
    <lineage>
        <taxon>Eukaryota</taxon>
        <taxon>Fungi</taxon>
        <taxon>Dikarya</taxon>
        <taxon>Basidiomycota</taxon>
        <taxon>Agaricomycotina</taxon>
        <taxon>Agaricomycetes</taxon>
        <taxon>Agaricomycetidae</taxon>
        <taxon>Agaricales</taxon>
        <taxon>Marasmiineae</taxon>
        <taxon>Omphalotaceae</taxon>
        <taxon>Collybiopsis</taxon>
        <taxon>Collybiopsis luxurians</taxon>
    </lineage>
</organism>
<evidence type="ECO:0000313" key="2">
    <source>
        <dbReference type="EMBL" id="KIK61327.1"/>
    </source>
</evidence>